<organism evidence="1 2">
    <name type="scientific">Paenibacillus haidiansis</name>
    <dbReference type="NCBI Taxonomy" id="1574488"/>
    <lineage>
        <taxon>Bacteria</taxon>
        <taxon>Bacillati</taxon>
        <taxon>Bacillota</taxon>
        <taxon>Bacilli</taxon>
        <taxon>Bacillales</taxon>
        <taxon>Paenibacillaceae</taxon>
        <taxon>Paenibacillus</taxon>
    </lineage>
</organism>
<name>A0ABU7VW52_9BACL</name>
<accession>A0ABU7VW52</accession>
<evidence type="ECO:0000313" key="2">
    <source>
        <dbReference type="Proteomes" id="UP001306950"/>
    </source>
</evidence>
<dbReference type="EMBL" id="JAZHPZ010000006">
    <property type="protein sequence ID" value="MEF2967124.1"/>
    <property type="molecule type" value="Genomic_DNA"/>
</dbReference>
<dbReference type="Proteomes" id="UP001306950">
    <property type="component" value="Unassembled WGS sequence"/>
</dbReference>
<sequence length="60" mass="6899">MNPNLSVHSAVPFYDQYPKPLAVNSAKRQDNKDTPLSFQEILREKIKARQERQAPVTGKF</sequence>
<proteinExistence type="predicted"/>
<comment type="caution">
    <text evidence="1">The sequence shown here is derived from an EMBL/GenBank/DDBJ whole genome shotgun (WGS) entry which is preliminary data.</text>
</comment>
<keyword evidence="2" id="KW-1185">Reference proteome</keyword>
<protein>
    <submittedName>
        <fullName evidence="1">Uncharacterized protein</fullName>
    </submittedName>
</protein>
<dbReference type="RefSeq" id="WP_331847336.1">
    <property type="nucleotide sequence ID" value="NZ_JAZHPZ010000006.1"/>
</dbReference>
<evidence type="ECO:0000313" key="1">
    <source>
        <dbReference type="EMBL" id="MEF2967124.1"/>
    </source>
</evidence>
<gene>
    <name evidence="1" type="ORF">V3851_14900</name>
</gene>
<reference evidence="1 2" key="1">
    <citation type="submission" date="2024-02" db="EMBL/GenBank/DDBJ databases">
        <title>A nitrogen-fixing paenibacillus bacterium.</title>
        <authorList>
            <person name="Zhang W.L."/>
            <person name="Chen S.F."/>
        </authorList>
    </citation>
    <scope>NUCLEOTIDE SEQUENCE [LARGE SCALE GENOMIC DNA]</scope>
    <source>
        <strain evidence="1 2">M1</strain>
    </source>
</reference>